<dbReference type="Proteomes" id="UP000621492">
    <property type="component" value="Unassembled WGS sequence"/>
</dbReference>
<comment type="caution">
    <text evidence="1">The sequence shown here is derived from an EMBL/GenBank/DDBJ whole genome shotgun (WGS) entry which is preliminary data.</text>
</comment>
<name>A0A9W5U2V8_9BACI</name>
<reference evidence="1" key="2">
    <citation type="submission" date="2020-09" db="EMBL/GenBank/DDBJ databases">
        <authorList>
            <person name="Sun Q."/>
            <person name="Zhou Y."/>
        </authorList>
    </citation>
    <scope>NUCLEOTIDE SEQUENCE</scope>
    <source>
        <strain evidence="1">CGMCC 1.15454</strain>
    </source>
</reference>
<evidence type="ECO:0000313" key="1">
    <source>
        <dbReference type="EMBL" id="GGB63700.1"/>
    </source>
</evidence>
<gene>
    <name evidence="1" type="ORF">GCM10011409_45950</name>
</gene>
<sequence>MEMFKLTKEQIVELEKAANKMAKAMEKVRFSFAKKPEFKKEQWVVGYSKTYKKEIVRKIVAVYEDTGYATLDQEYLVISFDQLRHATESEIAQEKERRTDKKLDKLLLDLSNEERVRLAKKLDGDHE</sequence>
<organism evidence="1 2">
    <name type="scientific">Lentibacillus populi</name>
    <dbReference type="NCBI Taxonomy" id="1827502"/>
    <lineage>
        <taxon>Bacteria</taxon>
        <taxon>Bacillati</taxon>
        <taxon>Bacillota</taxon>
        <taxon>Bacilli</taxon>
        <taxon>Bacillales</taxon>
        <taxon>Bacillaceae</taxon>
        <taxon>Lentibacillus</taxon>
    </lineage>
</organism>
<accession>A0A9W5U2V8</accession>
<dbReference type="EMBL" id="BMJD01000094">
    <property type="protein sequence ID" value="GGB63700.1"/>
    <property type="molecule type" value="Genomic_DNA"/>
</dbReference>
<proteinExistence type="predicted"/>
<reference evidence="1" key="1">
    <citation type="journal article" date="2014" name="Int. J. Syst. Evol. Microbiol.">
        <title>Complete genome sequence of Corynebacterium casei LMG S-19264T (=DSM 44701T), isolated from a smear-ripened cheese.</title>
        <authorList>
            <consortium name="US DOE Joint Genome Institute (JGI-PGF)"/>
            <person name="Walter F."/>
            <person name="Albersmeier A."/>
            <person name="Kalinowski J."/>
            <person name="Ruckert C."/>
        </authorList>
    </citation>
    <scope>NUCLEOTIDE SEQUENCE</scope>
    <source>
        <strain evidence="1">CGMCC 1.15454</strain>
    </source>
</reference>
<evidence type="ECO:0000313" key="2">
    <source>
        <dbReference type="Proteomes" id="UP000621492"/>
    </source>
</evidence>
<dbReference type="AlphaFoldDB" id="A0A9W5U2V8"/>
<dbReference type="RefSeq" id="WP_188725972.1">
    <property type="nucleotide sequence ID" value="NZ_BMJD01000094.1"/>
</dbReference>
<protein>
    <submittedName>
        <fullName evidence="1">Uncharacterized protein</fullName>
    </submittedName>
</protein>
<keyword evidence="2" id="KW-1185">Reference proteome</keyword>